<reference evidence="1 2" key="1">
    <citation type="submission" date="2013-09" db="EMBL/GenBank/DDBJ databases">
        <title>Corchorus capsularis genome sequencing.</title>
        <authorList>
            <person name="Alam M."/>
            <person name="Haque M.S."/>
            <person name="Islam M.S."/>
            <person name="Emdad E.M."/>
            <person name="Islam M.M."/>
            <person name="Ahmed B."/>
            <person name="Halim A."/>
            <person name="Hossen Q.M.M."/>
            <person name="Hossain M.Z."/>
            <person name="Ahmed R."/>
            <person name="Khan M.M."/>
            <person name="Islam R."/>
            <person name="Rashid M.M."/>
            <person name="Khan S.A."/>
            <person name="Rahman M.S."/>
            <person name="Alam M."/>
        </authorList>
    </citation>
    <scope>NUCLEOTIDE SEQUENCE [LARGE SCALE GENOMIC DNA]</scope>
    <source>
        <strain evidence="2">cv. CVL-1</strain>
        <tissue evidence="1">Whole seedling</tissue>
    </source>
</reference>
<accession>A0A1R3HT14</accession>
<comment type="caution">
    <text evidence="1">The sequence shown here is derived from an EMBL/GenBank/DDBJ whole genome shotgun (WGS) entry which is preliminary data.</text>
</comment>
<dbReference type="Proteomes" id="UP000188268">
    <property type="component" value="Unassembled WGS sequence"/>
</dbReference>
<gene>
    <name evidence="1" type="ORF">CCACVL1_17311</name>
</gene>
<sequence length="19" mass="2172">MAYNTSILKQNHETIGHSK</sequence>
<keyword evidence="2" id="KW-1185">Reference proteome</keyword>
<dbReference type="Gramene" id="OMO73360">
    <property type="protein sequence ID" value="OMO73360"/>
    <property type="gene ID" value="CCACVL1_17311"/>
</dbReference>
<organism evidence="1 2">
    <name type="scientific">Corchorus capsularis</name>
    <name type="common">Jute</name>
    <dbReference type="NCBI Taxonomy" id="210143"/>
    <lineage>
        <taxon>Eukaryota</taxon>
        <taxon>Viridiplantae</taxon>
        <taxon>Streptophyta</taxon>
        <taxon>Embryophyta</taxon>
        <taxon>Tracheophyta</taxon>
        <taxon>Spermatophyta</taxon>
        <taxon>Magnoliopsida</taxon>
        <taxon>eudicotyledons</taxon>
        <taxon>Gunneridae</taxon>
        <taxon>Pentapetalae</taxon>
        <taxon>rosids</taxon>
        <taxon>malvids</taxon>
        <taxon>Malvales</taxon>
        <taxon>Malvaceae</taxon>
        <taxon>Grewioideae</taxon>
        <taxon>Apeibeae</taxon>
        <taxon>Corchorus</taxon>
    </lineage>
</organism>
<dbReference type="EMBL" id="AWWV01011230">
    <property type="protein sequence ID" value="OMO73360.1"/>
    <property type="molecule type" value="Genomic_DNA"/>
</dbReference>
<protein>
    <submittedName>
        <fullName evidence="1">Uncharacterized protein</fullName>
    </submittedName>
</protein>
<name>A0A1R3HT14_COCAP</name>
<dbReference type="AlphaFoldDB" id="A0A1R3HT14"/>
<evidence type="ECO:0000313" key="1">
    <source>
        <dbReference type="EMBL" id="OMO73360.1"/>
    </source>
</evidence>
<evidence type="ECO:0000313" key="2">
    <source>
        <dbReference type="Proteomes" id="UP000188268"/>
    </source>
</evidence>
<proteinExistence type="predicted"/>